<dbReference type="GO" id="GO:0017168">
    <property type="term" value="F:5-oxoprolinase (ATP-hydrolyzing) activity"/>
    <property type="evidence" value="ECO:0007669"/>
    <property type="project" value="TreeGrafter"/>
</dbReference>
<feature type="domain" description="Acetophenone carboxylase-like C-terminal" evidence="3">
    <location>
        <begin position="506"/>
        <end position="680"/>
    </location>
</feature>
<evidence type="ECO:0000259" key="3">
    <source>
        <dbReference type="Pfam" id="PF19278"/>
    </source>
</evidence>
<dbReference type="PANTHER" id="PTHR11365:SF23">
    <property type="entry name" value="HYPOTHETICAL 5-OXOPROLINASE (EUROFUNG)-RELATED"/>
    <property type="match status" value="1"/>
</dbReference>
<evidence type="ECO:0000313" key="4">
    <source>
        <dbReference type="EMBL" id="NMJ40712.1"/>
    </source>
</evidence>
<sequence>MARWRVGVDSGGTFTDVCLFDEEAGRVEVWKVSSTPDDPSRGIAQGVEEGMRRVAPDAAQPGASVAYFGHGTTVATNALIQHRGVKTGLVTTDGFRDLLEIGRQKRPDLYDMQADKPPTLVSRDLRHEVPERVRHDGRIDLALDEARMRAAAKALKEAGVKAIAVSFLYGFIRPEHEKRAVEILREEMPDVFISAGHEIAPEFREFERLSTVVLNAYLGPVMRNYIERLTPRLRDIGMTATPHLTQSNGGVIGFGTAAEMPVRAVLSGPSTGVVGAQAIGALAGYEDLITFDMGGTSTDVALLNGGACKLTSEAIVHGYPIKAPMLDIHTVGAGGGSIACIDAGGLLKVGPRSCGADPGPVCYGRGNTEPATTDANVVLQTLNPQYLLAGRMKVDQGLAKEAIGRLATQLGLGVMETAQGIISVVTANMARAIRVISVQRGYDPRDYTLMAFGGAGPLHAARLARELDMKRVLVPPYPGILCAMGLLLTDLRADFAATKLLPATAESVGEVAAAFDGLATRATEWFAHEEIAPADRHLTRTADMRYAGQNYELAVPLPEGPITAATIATLAEGFAEAHKQRYGFVAEGEPVQLVTLRLEATGRVKKAELKSFPDAGPDASGAIIGKREVWFPEAGAFVATPIYAREKLKPGNTFTGPAIVEQMDTTTVVLPGMTARVDAYLNLILEVAA</sequence>
<gene>
    <name evidence="4" type="ORF">GWK16_05635</name>
</gene>
<dbReference type="PANTHER" id="PTHR11365">
    <property type="entry name" value="5-OXOPROLINASE RELATED"/>
    <property type="match status" value="1"/>
</dbReference>
<dbReference type="GO" id="GO:0006749">
    <property type="term" value="P:glutathione metabolic process"/>
    <property type="evidence" value="ECO:0007669"/>
    <property type="project" value="TreeGrafter"/>
</dbReference>
<accession>A0A848E976</accession>
<proteinExistence type="predicted"/>
<keyword evidence="5" id="KW-1185">Reference proteome</keyword>
<feature type="domain" description="Hydantoinase A/oxoprolinase" evidence="1">
    <location>
        <begin position="208"/>
        <end position="494"/>
    </location>
</feature>
<dbReference type="InterPro" id="IPR045079">
    <property type="entry name" value="Oxoprolinase-like"/>
</dbReference>
<evidence type="ECO:0000259" key="1">
    <source>
        <dbReference type="Pfam" id="PF01968"/>
    </source>
</evidence>
<dbReference type="Pfam" id="PF19278">
    <property type="entry name" value="Hydant_A_C"/>
    <property type="match status" value="1"/>
</dbReference>
<evidence type="ECO:0000259" key="2">
    <source>
        <dbReference type="Pfam" id="PF05378"/>
    </source>
</evidence>
<dbReference type="RefSeq" id="WP_170052986.1">
    <property type="nucleotide sequence ID" value="NZ_JABBKX010000002.1"/>
</dbReference>
<dbReference type="Pfam" id="PF01968">
    <property type="entry name" value="Hydantoinase_A"/>
    <property type="match status" value="1"/>
</dbReference>
<dbReference type="GO" id="GO:0005829">
    <property type="term" value="C:cytosol"/>
    <property type="evidence" value="ECO:0007669"/>
    <property type="project" value="TreeGrafter"/>
</dbReference>
<dbReference type="SUPFAM" id="SSF53067">
    <property type="entry name" value="Actin-like ATPase domain"/>
    <property type="match status" value="1"/>
</dbReference>
<name>A0A848E976_9PROT</name>
<dbReference type="Pfam" id="PF05378">
    <property type="entry name" value="Hydant_A_N"/>
    <property type="match status" value="1"/>
</dbReference>
<feature type="domain" description="Hydantoinase/oxoprolinase N-terminal" evidence="2">
    <location>
        <begin position="5"/>
        <end position="187"/>
    </location>
</feature>
<organism evidence="4 5">
    <name type="scientific">Neoroseomonas marina</name>
    <dbReference type="NCBI Taxonomy" id="1232220"/>
    <lineage>
        <taxon>Bacteria</taxon>
        <taxon>Pseudomonadati</taxon>
        <taxon>Pseudomonadota</taxon>
        <taxon>Alphaproteobacteria</taxon>
        <taxon>Acetobacterales</taxon>
        <taxon>Acetobacteraceae</taxon>
        <taxon>Neoroseomonas</taxon>
    </lineage>
</organism>
<evidence type="ECO:0000313" key="5">
    <source>
        <dbReference type="Proteomes" id="UP000548582"/>
    </source>
</evidence>
<protein>
    <submittedName>
        <fullName evidence="4">Hydantoinase/oxoprolinase family protein</fullName>
    </submittedName>
</protein>
<dbReference type="EMBL" id="JABBKX010000002">
    <property type="protein sequence ID" value="NMJ40712.1"/>
    <property type="molecule type" value="Genomic_DNA"/>
</dbReference>
<dbReference type="Proteomes" id="UP000548582">
    <property type="component" value="Unassembled WGS sequence"/>
</dbReference>
<reference evidence="4 5" key="1">
    <citation type="submission" date="2020-03" db="EMBL/GenBank/DDBJ databases">
        <authorList>
            <person name="Sun Q."/>
        </authorList>
    </citation>
    <scope>NUCLEOTIDE SEQUENCE [LARGE SCALE GENOMIC DNA]</scope>
    <source>
        <strain evidence="4 5">JC162</strain>
    </source>
</reference>
<dbReference type="InterPro" id="IPR049517">
    <property type="entry name" value="ACX-like_C"/>
</dbReference>
<dbReference type="InterPro" id="IPR002821">
    <property type="entry name" value="Hydantoinase_A"/>
</dbReference>
<dbReference type="AlphaFoldDB" id="A0A848E976"/>
<dbReference type="InterPro" id="IPR008040">
    <property type="entry name" value="Hydant_A_N"/>
</dbReference>
<comment type="caution">
    <text evidence="4">The sequence shown here is derived from an EMBL/GenBank/DDBJ whole genome shotgun (WGS) entry which is preliminary data.</text>
</comment>
<dbReference type="InterPro" id="IPR043129">
    <property type="entry name" value="ATPase_NBD"/>
</dbReference>